<dbReference type="RefSeq" id="YP_010652059.1">
    <property type="nucleotide sequence ID" value="NC_070784.1"/>
</dbReference>
<evidence type="ECO:0000313" key="1">
    <source>
        <dbReference type="EMBL" id="QWT30102.1"/>
    </source>
</evidence>
<dbReference type="Proteomes" id="UP000683399">
    <property type="component" value="Segment"/>
</dbReference>
<accession>A0A8F2E748</accession>
<dbReference type="GeneID" id="77927807"/>
<sequence length="32" mass="3572">MSENHVEGLTVAGINFTMYPDCVDIHYSEIEG</sequence>
<gene>
    <name evidence="1" type="primary">240</name>
    <name evidence="1" type="ORF">SEA_TUNATARTARE_240</name>
</gene>
<dbReference type="KEGG" id="vg:77927807"/>
<keyword evidence="2" id="KW-1185">Reference proteome</keyword>
<organism evidence="1 2">
    <name type="scientific">Streptomyces phage TunaTartare</name>
    <dbReference type="NCBI Taxonomy" id="2848887"/>
    <lineage>
        <taxon>Viruses</taxon>
        <taxon>Duplodnaviria</taxon>
        <taxon>Heunggongvirae</taxon>
        <taxon>Uroviricota</taxon>
        <taxon>Caudoviricetes</taxon>
        <taxon>Stanwilliamsviridae</taxon>
        <taxon>Loccivirinae</taxon>
        <taxon>Faustvirus</taxon>
        <taxon>Faustvirus tunatartare</taxon>
    </lineage>
</organism>
<name>A0A8F2E748_9CAUD</name>
<evidence type="ECO:0000313" key="2">
    <source>
        <dbReference type="Proteomes" id="UP000683399"/>
    </source>
</evidence>
<reference evidence="1 2" key="1">
    <citation type="submission" date="2021-03" db="EMBL/GenBank/DDBJ databases">
        <authorList>
            <person name="Alqahtani R."/>
            <person name="Behailu E."/>
            <person name="Cappabianca D.W."/>
            <person name="Csanadi-Schwartz K.M."/>
            <person name="Dalal A.S."/>
            <person name="Fahim M.S."/>
            <person name="Franklin J.M."/>
            <person name="Gluckman M.H."/>
            <person name="Levine C.J."/>
            <person name="Martin N."/>
            <person name="Milza N."/>
            <person name="Najmabadi R."/>
            <person name="Newman A.M."/>
            <person name="Pajunar M."/>
            <person name="Qalawee I."/>
            <person name="Rizvi A."/>
            <person name="Samuel A."/>
            <person name="Smith A."/>
            <person name="Swann F.E."/>
            <person name="Sweeney P."/>
            <person name="Torres N.R."/>
            <person name="Ventrone L."/>
            <person name="Ventura L."/>
            <person name="Wroe M."/>
            <person name="Acquaye N.A."/>
            <person name="Agnes T.J."/>
            <person name="Ahmed A."/>
            <person name="Ahmed S."/>
            <person name="Amodu B.A."/>
            <person name="Arefeayne N.F."/>
            <person name="Asamoah-Frimpong E.A."/>
            <person name="Attaran A."/>
            <person name="Barragan J.M."/>
            <person name="Baumgarten L.N."/>
            <person name="Berhane B."/>
            <person name="Beyene A."/>
            <person name="Bhattarai B."/>
            <person name="Biondokin D.V."/>
            <person name="Boone B.K."/>
            <person name="Burney S.Z."/>
            <person name="Cayanan J.T."/>
            <person name="Cesta G."/>
            <person name="Chang J."/>
            <person name="Chavez J."/>
            <person name="Chorbajian C."/>
            <person name="Christian S."/>
            <person name="Corns J.R."/>
            <person name="Corns N.R."/>
            <person name="Cowan J.T."/>
            <person name="Coyne C."/>
            <person name="Dadzie B."/>
            <person name="Datu D.V."/>
            <person name="Deng B.C."/>
            <person name="Der L."/>
            <person name="Dickerson K."/>
            <person name="Dozier E."/>
            <person name="Egbunine A.O."/>
            <person name="Farooq M."/>
            <person name="Fonge A.E."/>
            <person name="Ghomsi-Nono M.P."/>
            <person name="Giampietro H."/>
            <person name="Gunnison R.P."/>
            <person name="Han S.H."/>
            <person name="Hennigan A.J."/>
            <person name="Hong A.N."/>
            <person name="Ijomor E.C."/>
            <person name="Jalali A."/>
            <person name="Jamil T.Z."/>
            <person name="Jenkins C.R."/>
            <person name="Joseph M.A."/>
            <person name="Jowanowitch O.J."/>
            <person name="Kang D."/>
            <person name="Khan A."/>
            <person name="Khan Z.K."/>
            <person name="Kiewe T."/>
            <person name="Kjerulf A.B."/>
            <person name="Kolosey V."/>
            <person name="Kurup M."/>
            <person name="Lee V.H."/>
            <person name="Llontop-Maldonado V."/>
            <person name="Long P."/>
            <person name="Lu N."/>
            <person name="Majekodunmi A."/>
            <person name="Malik H.W."/>
            <person name="Marcellino S.C."/>
            <person name="Martinez L.A."/>
            <person name="Meher F.N."/>
            <person name="Michelin M.A."/>
            <person name="Mitchell K.G."/>
            <person name="Mullens W.J."/>
            <person name="Nwakama C."/>
            <person name="Nwosu F.T."/>
            <person name="Oboh E.C."/>
            <person name="Odujinrin O."/>
            <person name="Ogunsan O."/>
            <person name="O'Neill K."/>
            <person name="Oxlaj J.A."/>
            <person name="Patel A.K."/>
            <person name="Patel B.R."/>
            <person name="Pham Q."/>
            <person name="Porter J."/>
            <person name="Portes J."/>
            <person name="Prokopenko A."/>
            <person name="Quraishi M."/>
            <person name="Qureshi M."/>
            <person name="Rivera A."/>
            <person name="Rubalsky V."/>
            <person name="Saikali Y."/>
            <person name="Saqaf K."/>
            <person name="Saroya S.R."/>
            <person name="Seas A."/>
            <person name="Shadrick R.E."/>
            <person name="Sharda N."/>
            <person name="Sigindere M.T."/>
            <person name="Simbi V.G."/>
            <person name="Thuzar C."/>
            <person name="Tran K."/>
            <person name="Tran V.D."/>
            <person name="Trang W."/>
            <person name="Vaishnav N."/>
            <person name="Vuong K."/>
            <person name="Walker C."/>
            <person name="Wallace S.A."/>
            <person name="Warfield J.C."/>
            <person name="Wikina T."/>
            <person name="Wobbeking F.T."/>
            <person name="Worrent L.D."/>
            <person name="Yan T."/>
            <person name="Zehra A."/>
            <person name="Avazpour P."/>
            <person name="Kim F.M."/>
            <person name="Mason K."/>
            <person name="Nguyen D.A."/>
            <person name="Pettit S.M."/>
            <person name="Zhou O.J."/>
            <person name="Brissett D.L."/>
            <person name="Gualtieri C."/>
            <person name="Hufford T.M."/>
            <person name="Ko J.M."/>
            <person name="Novak J.K."/>
            <person name="Smith Z.M."/>
            <person name="Mayer-Bacon C."/>
            <person name="Erill I."/>
            <person name="Caruso S.M."/>
            <person name="Garlena R.A."/>
            <person name="Russell D.A."/>
            <person name="Pope W.H."/>
            <person name="Jacobs-Sera D."/>
            <person name="Hatfull G.F."/>
        </authorList>
    </citation>
    <scope>NUCLEOTIDE SEQUENCE [LARGE SCALE GENOMIC DNA]</scope>
</reference>
<protein>
    <submittedName>
        <fullName evidence="1">Uncharacterized protein</fullName>
    </submittedName>
</protein>
<dbReference type="EMBL" id="MW822145">
    <property type="protein sequence ID" value="QWT30102.1"/>
    <property type="molecule type" value="Genomic_DNA"/>
</dbReference>
<proteinExistence type="predicted"/>